<sequence length="164" mass="17479">MHDLVRHACSDLFTRRTGGLSFPSDQRGIAACCTRHVLLSVSTNSQVGATKLGHSQAPASHHSHSNLSDTYYAATPPQAVPVSRTPAPMRELGYIPERHERFGRRRGVVTGLTGGSGGDGRGGLGAVRKGEAGQKRLASDLELQVRRRGAAAAARGRAKRVFMI</sequence>
<dbReference type="AlphaFoldDB" id="A0A136IZP5"/>
<protein>
    <submittedName>
        <fullName evidence="2">Uncharacterized protein</fullName>
    </submittedName>
</protein>
<gene>
    <name evidence="2" type="ORF">Micbo1qcDRAFT_164021</name>
</gene>
<feature type="region of interest" description="Disordered" evidence="1">
    <location>
        <begin position="108"/>
        <end position="127"/>
    </location>
</feature>
<evidence type="ECO:0000313" key="3">
    <source>
        <dbReference type="Proteomes" id="UP000070501"/>
    </source>
</evidence>
<feature type="compositionally biased region" description="Gly residues" evidence="1">
    <location>
        <begin position="112"/>
        <end position="125"/>
    </location>
</feature>
<accession>A0A136IZP5</accession>
<organism evidence="2 3">
    <name type="scientific">Microdochium bolleyi</name>
    <dbReference type="NCBI Taxonomy" id="196109"/>
    <lineage>
        <taxon>Eukaryota</taxon>
        <taxon>Fungi</taxon>
        <taxon>Dikarya</taxon>
        <taxon>Ascomycota</taxon>
        <taxon>Pezizomycotina</taxon>
        <taxon>Sordariomycetes</taxon>
        <taxon>Xylariomycetidae</taxon>
        <taxon>Xylariales</taxon>
        <taxon>Microdochiaceae</taxon>
        <taxon>Microdochium</taxon>
    </lineage>
</organism>
<keyword evidence="3" id="KW-1185">Reference proteome</keyword>
<dbReference type="InParanoid" id="A0A136IZP5"/>
<dbReference type="EMBL" id="KQ964252">
    <property type="protein sequence ID" value="KXJ90450.1"/>
    <property type="molecule type" value="Genomic_DNA"/>
</dbReference>
<dbReference type="Proteomes" id="UP000070501">
    <property type="component" value="Unassembled WGS sequence"/>
</dbReference>
<name>A0A136IZP5_9PEZI</name>
<proteinExistence type="predicted"/>
<evidence type="ECO:0000313" key="2">
    <source>
        <dbReference type="EMBL" id="KXJ90450.1"/>
    </source>
</evidence>
<reference evidence="3" key="1">
    <citation type="submission" date="2016-02" db="EMBL/GenBank/DDBJ databases">
        <title>Draft genome sequence of Microdochium bolleyi, a fungal endophyte of beachgrass.</title>
        <authorList>
            <consortium name="DOE Joint Genome Institute"/>
            <person name="David A.S."/>
            <person name="May G."/>
            <person name="Haridas S."/>
            <person name="Lim J."/>
            <person name="Wang M."/>
            <person name="Labutti K."/>
            <person name="Lipzen A."/>
            <person name="Barry K."/>
            <person name="Grigoriev I.V."/>
        </authorList>
    </citation>
    <scope>NUCLEOTIDE SEQUENCE [LARGE SCALE GENOMIC DNA]</scope>
    <source>
        <strain evidence="3">J235TASD1</strain>
    </source>
</reference>
<evidence type="ECO:0000256" key="1">
    <source>
        <dbReference type="SAM" id="MobiDB-lite"/>
    </source>
</evidence>